<dbReference type="AlphaFoldDB" id="A0A0C2RZ45"/>
<reference evidence="1 2" key="1">
    <citation type="submission" date="2014-04" db="EMBL/GenBank/DDBJ databases">
        <title>Evolutionary Origins and Diversification of the Mycorrhizal Mutualists.</title>
        <authorList>
            <consortium name="DOE Joint Genome Institute"/>
            <consortium name="Mycorrhizal Genomics Consortium"/>
            <person name="Kohler A."/>
            <person name="Kuo A."/>
            <person name="Nagy L.G."/>
            <person name="Floudas D."/>
            <person name="Copeland A."/>
            <person name="Barry K.W."/>
            <person name="Cichocki N."/>
            <person name="Veneault-Fourrey C."/>
            <person name="LaButti K."/>
            <person name="Lindquist E.A."/>
            <person name="Lipzen A."/>
            <person name="Lundell T."/>
            <person name="Morin E."/>
            <person name="Murat C."/>
            <person name="Riley R."/>
            <person name="Ohm R."/>
            <person name="Sun H."/>
            <person name="Tunlid A."/>
            <person name="Henrissat B."/>
            <person name="Grigoriev I.V."/>
            <person name="Hibbett D.S."/>
            <person name="Martin F."/>
        </authorList>
    </citation>
    <scope>NUCLEOTIDE SEQUENCE [LARGE SCALE GENOMIC DNA]</scope>
    <source>
        <strain evidence="1 2">Koide BX008</strain>
    </source>
</reference>
<proteinExistence type="predicted"/>
<gene>
    <name evidence="1" type="ORF">M378DRAFT_182185</name>
</gene>
<dbReference type="Proteomes" id="UP000054549">
    <property type="component" value="Unassembled WGS sequence"/>
</dbReference>
<keyword evidence="2" id="KW-1185">Reference proteome</keyword>
<name>A0A0C2RZ45_AMAMK</name>
<dbReference type="EMBL" id="KN818490">
    <property type="protein sequence ID" value="KIL55635.1"/>
    <property type="molecule type" value="Genomic_DNA"/>
</dbReference>
<evidence type="ECO:0000313" key="1">
    <source>
        <dbReference type="EMBL" id="KIL55635.1"/>
    </source>
</evidence>
<evidence type="ECO:0000313" key="2">
    <source>
        <dbReference type="Proteomes" id="UP000054549"/>
    </source>
</evidence>
<dbReference type="OrthoDB" id="3265368at2759"/>
<sequence length="201" mass="22215">MSTVAHSQSATEGYLTEKLQNAREALIIGKYYLGTPEESWADKLTWKRIGKAGRLVTVEDDAVASAAYKSFEESDQRGKPPNPPDPVILSAVVRVSDEDYWLTSCGMWNGLSPVARTLADVKPTCVGIAPGHSVFAEDFRFVLDNVERLMEMSRVYERRKGVLITGANPRIKFRHVLFEVRACSKKRGGEGPALNEKPTGS</sequence>
<accession>A0A0C2RZ45</accession>
<protein>
    <submittedName>
        <fullName evidence="1">Uncharacterized protein</fullName>
    </submittedName>
</protein>
<organism evidence="1 2">
    <name type="scientific">Amanita muscaria (strain Koide BX008)</name>
    <dbReference type="NCBI Taxonomy" id="946122"/>
    <lineage>
        <taxon>Eukaryota</taxon>
        <taxon>Fungi</taxon>
        <taxon>Dikarya</taxon>
        <taxon>Basidiomycota</taxon>
        <taxon>Agaricomycotina</taxon>
        <taxon>Agaricomycetes</taxon>
        <taxon>Agaricomycetidae</taxon>
        <taxon>Agaricales</taxon>
        <taxon>Pluteineae</taxon>
        <taxon>Amanitaceae</taxon>
        <taxon>Amanita</taxon>
    </lineage>
</organism>
<dbReference type="InParanoid" id="A0A0C2RZ45"/>
<dbReference type="HOGENOM" id="CLU_1360095_0_0_1"/>